<dbReference type="Gene3D" id="2.30.300.10">
    <property type="entry name" value="Baseplate protein-like domain - beta roll fold"/>
    <property type="match status" value="1"/>
</dbReference>
<keyword evidence="6" id="KW-1185">Reference proteome</keyword>
<dbReference type="InterPro" id="IPR049354">
    <property type="entry name" value="GpP-like_N"/>
</dbReference>
<dbReference type="InterPro" id="IPR026276">
    <property type="entry name" value="Baseplate_GpP"/>
</dbReference>
<sequence length="420" mass="44882">MSGRRAQPTRRVSLTVAGQVHDLWTEVEIVRDLADISGSYTLRYHDSARASRALPALRGIARAIEDELAPGPEAKLAIDGETVLLGWIDEVVLEIAGDTLHATVSGRDRAGDLVDCAAAPNGPAEYRNLTLTEIAHRICAPFGIPVRAEVDVGAPFPRFSLDVSETAMSALEKAARQRAVLVVSDGVGGIVLTRGGSRRGPEPLRMPGNVQASAATLSWRDRFRDYYVKGQTERAAGGRATNPALSRATELTPGPTPPAPARPATQERRGIVMTGHARDAAVTRYRPKVVQAKTQSGGVSVQEQAEWMMRVARAKAEQVKHTVLDWRAGEDRMLWRPNELVLVEDLYAGINGDMLIGGVTFTYGEGTAHRTVLSLVGPAAFDVLREAPADGNRARGRSRGTTARGDNVARPLAGGTSGAG</sequence>
<dbReference type="Pfam" id="PF22255">
    <property type="entry name" value="Gp44-like_2nd"/>
    <property type="match status" value="1"/>
</dbReference>
<dbReference type="Pfam" id="PF21683">
    <property type="entry name" value="GpP-like_1st"/>
    <property type="match status" value="1"/>
</dbReference>
<evidence type="ECO:0000259" key="4">
    <source>
        <dbReference type="Pfam" id="PF22255"/>
    </source>
</evidence>
<evidence type="ECO:0000313" key="6">
    <source>
        <dbReference type="Proteomes" id="UP001138709"/>
    </source>
</evidence>
<evidence type="ECO:0000313" key="5">
    <source>
        <dbReference type="EMBL" id="MBR0681906.1"/>
    </source>
</evidence>
<proteinExistence type="predicted"/>
<reference evidence="5" key="2">
    <citation type="journal article" date="2021" name="Syst. Appl. Microbiol.">
        <title>Roseomonas hellenica sp. nov., isolated from roots of wild-growing Alkanna tinctoria.</title>
        <authorList>
            <person name="Rat A."/>
            <person name="Naranjo H.D."/>
            <person name="Lebbe L."/>
            <person name="Cnockaert M."/>
            <person name="Krigas N."/>
            <person name="Grigoriadou K."/>
            <person name="Maloupa E."/>
            <person name="Willems A."/>
        </authorList>
    </citation>
    <scope>NUCLEOTIDE SEQUENCE</scope>
    <source>
        <strain evidence="5">LMG 31228</strain>
    </source>
</reference>
<feature type="domain" description="Baseplate hub protein gp44/GpP-like second" evidence="4">
    <location>
        <begin position="110"/>
        <end position="194"/>
    </location>
</feature>
<feature type="region of interest" description="Disordered" evidence="1">
    <location>
        <begin position="233"/>
        <end position="266"/>
    </location>
</feature>
<dbReference type="PIRSF" id="PIRSF004440">
    <property type="entry name" value="GpP"/>
    <property type="match status" value="1"/>
</dbReference>
<dbReference type="InterPro" id="IPR023399">
    <property type="entry name" value="Baseplate-like_2-layer_sand"/>
</dbReference>
<dbReference type="EMBL" id="JAAEDL010000015">
    <property type="protein sequence ID" value="MBR0681906.1"/>
    <property type="molecule type" value="Genomic_DNA"/>
</dbReference>
<organism evidence="5 6">
    <name type="scientific">Neoroseomonas eburnea</name>
    <dbReference type="NCBI Taxonomy" id="1346889"/>
    <lineage>
        <taxon>Bacteria</taxon>
        <taxon>Pseudomonadati</taxon>
        <taxon>Pseudomonadota</taxon>
        <taxon>Alphaproteobacteria</taxon>
        <taxon>Acetobacterales</taxon>
        <taxon>Acetobacteraceae</taxon>
        <taxon>Neoroseomonas</taxon>
    </lineage>
</organism>
<gene>
    <name evidence="5" type="ORF">GXW74_15535</name>
</gene>
<dbReference type="Gene3D" id="3.55.50.10">
    <property type="entry name" value="Baseplate protein-like domains"/>
    <property type="match status" value="1"/>
</dbReference>
<dbReference type="SUPFAM" id="SSF69279">
    <property type="entry name" value="Phage tail proteins"/>
    <property type="match status" value="2"/>
</dbReference>
<feature type="region of interest" description="Disordered" evidence="1">
    <location>
        <begin position="390"/>
        <end position="420"/>
    </location>
</feature>
<dbReference type="InterPro" id="IPR053981">
    <property type="entry name" value="Gp44/GpP-like_2nd"/>
</dbReference>
<evidence type="ECO:0000256" key="1">
    <source>
        <dbReference type="SAM" id="MobiDB-lite"/>
    </source>
</evidence>
<dbReference type="InterPro" id="IPR053982">
    <property type="entry name" value="Gp44/GpP-like_C"/>
</dbReference>
<dbReference type="Proteomes" id="UP001138709">
    <property type="component" value="Unassembled WGS sequence"/>
</dbReference>
<feature type="domain" description="Baseplate hub protein gp44-like N-terminal" evidence="2">
    <location>
        <begin position="12"/>
        <end position="108"/>
    </location>
</feature>
<dbReference type="RefSeq" id="WP_211847441.1">
    <property type="nucleotide sequence ID" value="NZ_JAAEDL010000015.1"/>
</dbReference>
<protein>
    <submittedName>
        <fullName evidence="5">Mu P family protein</fullName>
    </submittedName>
</protein>
<feature type="domain" description="Baseplate hub protein gp44/GpP-like C-terminal" evidence="3">
    <location>
        <begin position="301"/>
        <end position="382"/>
    </location>
</feature>
<accession>A0A9X9XDX0</accession>
<dbReference type="AlphaFoldDB" id="A0A9X9XDX0"/>
<reference evidence="5" key="1">
    <citation type="submission" date="2020-01" db="EMBL/GenBank/DDBJ databases">
        <authorList>
            <person name="Rat A."/>
        </authorList>
    </citation>
    <scope>NUCLEOTIDE SEQUENCE</scope>
    <source>
        <strain evidence="5">LMG 31228</strain>
    </source>
</reference>
<comment type="caution">
    <text evidence="5">The sequence shown here is derived from an EMBL/GenBank/DDBJ whole genome shotgun (WGS) entry which is preliminary data.</text>
</comment>
<evidence type="ECO:0000259" key="2">
    <source>
        <dbReference type="Pfam" id="PF21683"/>
    </source>
</evidence>
<dbReference type="Gene3D" id="3.30.1920.10">
    <property type="entry name" value="Baseplate protein-like domains - 2 layer sandwich fold"/>
    <property type="match status" value="1"/>
</dbReference>
<name>A0A9X9XDX0_9PROT</name>
<evidence type="ECO:0000259" key="3">
    <source>
        <dbReference type="Pfam" id="PF21929"/>
    </source>
</evidence>
<dbReference type="Pfam" id="PF21929">
    <property type="entry name" value="GpP_4th"/>
    <property type="match status" value="1"/>
</dbReference>